<dbReference type="InterPro" id="IPR011030">
    <property type="entry name" value="Lipovitellin_superhlx_dom"/>
</dbReference>
<dbReference type="Proteomes" id="UP000694920">
    <property type="component" value="Unplaced"/>
</dbReference>
<dbReference type="InterPro" id="IPR001747">
    <property type="entry name" value="Vitellogenin_N"/>
</dbReference>
<dbReference type="RefSeq" id="XP_015589014.1">
    <property type="nucleotide sequence ID" value="XM_015733528.2"/>
</dbReference>
<keyword evidence="5" id="KW-1185">Reference proteome</keyword>
<dbReference type="SUPFAM" id="SSF56968">
    <property type="entry name" value="Lipovitellin-phosvitin complex, beta-sheet shell regions"/>
    <property type="match status" value="2"/>
</dbReference>
<dbReference type="SUPFAM" id="SSF48431">
    <property type="entry name" value="Lipovitellin-phosvitin complex, superhelical domain"/>
    <property type="match status" value="1"/>
</dbReference>
<evidence type="ECO:0000256" key="2">
    <source>
        <dbReference type="PROSITE-ProRule" id="PRU00557"/>
    </source>
</evidence>
<dbReference type="CTD" id="100122522"/>
<keyword evidence="1 3" id="KW-0732">Signal</keyword>
<dbReference type="InterPro" id="IPR015816">
    <property type="entry name" value="Vitellinogen_b-sht_N"/>
</dbReference>
<organism evidence="5 6">
    <name type="scientific">Cephus cinctus</name>
    <name type="common">Wheat stem sawfly</name>
    <dbReference type="NCBI Taxonomy" id="211228"/>
    <lineage>
        <taxon>Eukaryota</taxon>
        <taxon>Metazoa</taxon>
        <taxon>Ecdysozoa</taxon>
        <taxon>Arthropoda</taxon>
        <taxon>Hexapoda</taxon>
        <taxon>Insecta</taxon>
        <taxon>Pterygota</taxon>
        <taxon>Neoptera</taxon>
        <taxon>Endopterygota</taxon>
        <taxon>Hymenoptera</taxon>
        <taxon>Cephoidea</taxon>
        <taxon>Cephidae</taxon>
        <taxon>Cephus</taxon>
    </lineage>
</organism>
<evidence type="ECO:0000256" key="3">
    <source>
        <dbReference type="SAM" id="SignalP"/>
    </source>
</evidence>
<dbReference type="KEGG" id="ccin:107264834"/>
<dbReference type="SMART" id="SM01169">
    <property type="entry name" value="DUF1943"/>
    <property type="match status" value="1"/>
</dbReference>
<dbReference type="Gene3D" id="1.25.10.20">
    <property type="entry name" value="Vitellinogen, superhelical"/>
    <property type="match status" value="1"/>
</dbReference>
<dbReference type="SMART" id="SM00638">
    <property type="entry name" value="LPD_N"/>
    <property type="match status" value="1"/>
</dbReference>
<dbReference type="GeneID" id="107264834"/>
<sequence length="1522" mass="173723">MGLFIDVVAGFLASLVVINAVPVTHFPRGKTVVYKYDVDVKAGTIESVPYASQFALNGYLYVKQDVSDPALKNAYYFTLADLKYSLHNGEANHYDKIKPIHPLSDSVRILQDPFVVAFDDHGKIQGIKLGETETGWSRNLKQALASMMQIDLHRSMVEKKPTVAHGFINQEDTIHGSCNVAYDVHPKYDVTSETDVNVFILTKTYELENCTSFVNRVFNHVDVQPCHLEHENPLTTAARRVFEIENLENEILIRKLIGHSVIDYFPWQANSEAHYLLTNQSLILENVLPVAQVQLPVVNFENITMISNISYVKPQKNYALHAAEDITHGRHIVKLDVLMPKLKKMLGEAADYLEENHIVMEDPDFKHGQTINRLLSTMSYMDLGSFEQVYNVIKDSTTSRDMTILNIFLNMIPHVGTTASSHFIRNVIRDHQISDMNAILMLHTLPMYIRVPTEQLLIEMEDLIKFGEDVSLHVRKASILCFASLIYKTFQHHYHHQHHHHHYPHHEVPANVSLLLNRYFQHFIGHVKGNPSYEMKMVYLLAIGNIQIGDIHQVLSPIITGEISISDKPNHIRLLAMMAAWKSVGHDIEFAHDLYWPIMANVKLPLEIRIAAYNVLVHQLPHMGRLLNLHWFMVYEKNEHLYNYHYTTMISMANSVDPCLLPVREMARKILRFTKKRNVSTSLSSNYLIDYYDSVYGFGESLNVMTKVDELTGIPHIGYMEYRTSMMRKPVNRLGLYWNVHGLDHIIRTLMMENVSLKHILTNENVLQLLIKAAQDMPPLQNIHIELCVLAYDRIVACNYYDENTINNVESITNLQELFKWFQVTENINMQQIVYDTLYEMQVPTDIGLPAVLGTRIPNLMSIRWHVDTQVNFKIEGIIQTWRHGVHSMSIYNPIVDVWHTVQRVYSHDVAIPIDMEIELNLETYSLKVLLPRLPATKYSISGMLIHAKNYVSVVEDENDVLKTSCPTCHHHEIVTRGTAHKRYYQYNTDTKELGLQFTASVFDCETGVPLSDRIHNALRRINQEINSWNNGLINAFMVIRRQLYKELISPEVGTCGIILKSEPSIVHPTSHIGISLRANVEEYDLTKRPLRTLSGKHINIHGTYDVKAAATNTSVIKWDMNVNIDMSPGHTDNSMKVQLTKKIPGEKDLVICLDAHKIYLPINVDILKLGTIKDETNGKLTFSMGTTENGTCVRDDTLIVVTMKGELSDEQKKQFLHDTVHGKCTEDKQKSAYQKKLNLVPTTVDCIHEAILYTTLRKYTINITYKKVPQSMHVVANTIEHALNSYWLSNTRYTSTHIESGNVKITAVFPMHSNEVDVSVITPTHSYENNLSGWGDRLWTIGMDNTRFSNILLLDYVKGVIKLCSVHPEILITADNGTFPYLVPEEWVLVSGNYVLKTYAIFVKAVEGKKLALKMIVADHELEIHPGSPKMVVQVDGNIVENYEDGILVPADAPTSYAMRINWENNRLIIKSLQDMTVDYAVNSVSLLLPNVLQGQITGLCGHLDNTHKEKLPKTYELHNV</sequence>
<reference evidence="6" key="1">
    <citation type="submission" date="2025-08" db="UniProtKB">
        <authorList>
            <consortium name="RefSeq"/>
        </authorList>
    </citation>
    <scope>IDENTIFICATION</scope>
</reference>
<dbReference type="InterPro" id="IPR015255">
    <property type="entry name" value="Vitellinogen_open_b-sht"/>
</dbReference>
<protein>
    <submittedName>
        <fullName evidence="6">Uncharacterized protein LOC107264834</fullName>
    </submittedName>
</protein>
<proteinExistence type="predicted"/>
<name>A0AAJ7BLI3_CEPCN</name>
<dbReference type="InterPro" id="IPR015819">
    <property type="entry name" value="Lipid_transp_b-sht_shell"/>
</dbReference>
<evidence type="ECO:0000313" key="5">
    <source>
        <dbReference type="Proteomes" id="UP000694920"/>
    </source>
</evidence>
<dbReference type="PANTHER" id="PTHR23345">
    <property type="entry name" value="VITELLOGENIN-RELATED"/>
    <property type="match status" value="1"/>
</dbReference>
<feature type="signal peptide" evidence="3">
    <location>
        <begin position="1"/>
        <end position="20"/>
    </location>
</feature>
<dbReference type="Pfam" id="PF01347">
    <property type="entry name" value="Vitellogenin_N"/>
    <property type="match status" value="1"/>
</dbReference>
<dbReference type="PROSITE" id="PS51211">
    <property type="entry name" value="VITELLOGENIN"/>
    <property type="match status" value="1"/>
</dbReference>
<evidence type="ECO:0000259" key="4">
    <source>
        <dbReference type="PROSITE" id="PS51211"/>
    </source>
</evidence>
<accession>A0AAJ7BLI3</accession>
<dbReference type="Gene3D" id="2.30.230.10">
    <property type="entry name" value="Lipovitellin, beta-sheet shell regions, chain A"/>
    <property type="match status" value="1"/>
</dbReference>
<feature type="chain" id="PRO_5042582811" evidence="3">
    <location>
        <begin position="21"/>
        <end position="1522"/>
    </location>
</feature>
<dbReference type="InterPro" id="IPR050733">
    <property type="entry name" value="Vitellogenin/Apolipophorin"/>
</dbReference>
<gene>
    <name evidence="6" type="primary">LOC107264834</name>
</gene>
<evidence type="ECO:0000313" key="6">
    <source>
        <dbReference type="RefSeq" id="XP_015589014.1"/>
    </source>
</evidence>
<comment type="caution">
    <text evidence="2">Lacks conserved residue(s) required for the propagation of feature annotation.</text>
</comment>
<dbReference type="PANTHER" id="PTHR23345:SF33">
    <property type="entry name" value="CROSSVEINLESS D"/>
    <property type="match status" value="1"/>
</dbReference>
<dbReference type="GO" id="GO:0005319">
    <property type="term" value="F:lipid transporter activity"/>
    <property type="evidence" value="ECO:0007669"/>
    <property type="project" value="InterPro"/>
</dbReference>
<evidence type="ECO:0000256" key="1">
    <source>
        <dbReference type="ARBA" id="ARBA00022729"/>
    </source>
</evidence>
<dbReference type="Pfam" id="PF09172">
    <property type="entry name" value="Vit_open_b-sht"/>
    <property type="match status" value="1"/>
</dbReference>
<feature type="domain" description="Vitellogenin" evidence="4">
    <location>
        <begin position="26"/>
        <end position="719"/>
    </location>
</feature>